<keyword evidence="4" id="KW-0808">Transferase</keyword>
<evidence type="ECO:0000256" key="1">
    <source>
        <dbReference type="ARBA" id="ARBA00010203"/>
    </source>
</evidence>
<reference evidence="8" key="2">
    <citation type="journal article" date="2024" name="Environ. Microbiol.">
        <title>Genome analysis and description of Tunturibacter gen. nov. expands the diversity of Terriglobia in tundra soils.</title>
        <authorList>
            <person name="Messyasz A."/>
            <person name="Mannisto M.K."/>
            <person name="Kerkhof L.J."/>
            <person name="Haggblom M.M."/>
        </authorList>
    </citation>
    <scope>NUCLEOTIDE SEQUENCE</scope>
    <source>
        <strain evidence="8">M8UP39</strain>
    </source>
</reference>
<sequence length="391" mass="42825">MKLLPIHPFPARMAPEIVFKELAGMASPKTILDPMSGSGTVLRAAAELGHRAIGFDLDPLAVLMAKVWTTPFQTKRLISAAEKLVMSARNSDEMYLPWIDDCEETAKYVSFWFCPKQEKPLRSLALALSRTSGVLADAMKIALSRIIVTKERGASIARDTSHSRPHRVFFDNDYEVYDGFLQSVKRLAARLSPDKLLGSAAVTAGDSRQLSNLGSGSVDVVITSPPYLNAIDYLRGHRLALVWLGYTIGDLRALRSKSIGVESRAEKEMPKSVLKALLKRSGTLNELPVRQLGMVHHYAQDVLSFMQELMRITKPKGQVLLVVGNSCLSGVSISNANINVAAAEMSGFRLVGRSERALPTSSRYLPMPAANTAGSLANRMRTETLLSFCHV</sequence>
<dbReference type="RefSeq" id="WP_353073084.1">
    <property type="nucleotide sequence ID" value="NZ_CP132938.1"/>
</dbReference>
<proteinExistence type="inferred from homology"/>
<dbReference type="SUPFAM" id="SSF53335">
    <property type="entry name" value="S-adenosyl-L-methionine-dependent methyltransferases"/>
    <property type="match status" value="1"/>
</dbReference>
<evidence type="ECO:0000256" key="5">
    <source>
        <dbReference type="ARBA" id="ARBA00022691"/>
    </source>
</evidence>
<dbReference type="InterPro" id="IPR017985">
    <property type="entry name" value="MeTrfase_CN4_CS"/>
</dbReference>
<dbReference type="GO" id="GO:0015667">
    <property type="term" value="F:site-specific DNA-methyltransferase (cytosine-N4-specific) activity"/>
    <property type="evidence" value="ECO:0007669"/>
    <property type="project" value="UniProtKB-EC"/>
</dbReference>
<keyword evidence="5" id="KW-0949">S-adenosyl-L-methionine</keyword>
<dbReference type="KEGG" id="tgi:RBB81_06175"/>
<evidence type="ECO:0000256" key="4">
    <source>
        <dbReference type="ARBA" id="ARBA00022679"/>
    </source>
</evidence>
<name>A0AAU7Z3T6_9BACT</name>
<dbReference type="GO" id="GO:0032259">
    <property type="term" value="P:methylation"/>
    <property type="evidence" value="ECO:0007669"/>
    <property type="project" value="UniProtKB-KW"/>
</dbReference>
<gene>
    <name evidence="8" type="ORF">RBB81_06175</name>
</gene>
<dbReference type="PRINTS" id="PR00507">
    <property type="entry name" value="N12N6MTFRASE"/>
</dbReference>
<evidence type="ECO:0000256" key="6">
    <source>
        <dbReference type="ARBA" id="ARBA00022747"/>
    </source>
</evidence>
<dbReference type="GO" id="GO:0003677">
    <property type="term" value="F:DNA binding"/>
    <property type="evidence" value="ECO:0007669"/>
    <property type="project" value="InterPro"/>
</dbReference>
<dbReference type="EC" id="2.1.1.113" evidence="2"/>
<dbReference type="EMBL" id="CP132938">
    <property type="protein sequence ID" value="XCB23507.1"/>
    <property type="molecule type" value="Genomic_DNA"/>
</dbReference>
<organism evidence="8">
    <name type="scientific">Tunturiibacter gelidiferens</name>
    <dbReference type="NCBI Taxonomy" id="3069689"/>
    <lineage>
        <taxon>Bacteria</taxon>
        <taxon>Pseudomonadati</taxon>
        <taxon>Acidobacteriota</taxon>
        <taxon>Terriglobia</taxon>
        <taxon>Terriglobales</taxon>
        <taxon>Acidobacteriaceae</taxon>
        <taxon>Tunturiibacter</taxon>
    </lineage>
</organism>
<reference evidence="8" key="1">
    <citation type="submission" date="2023-08" db="EMBL/GenBank/DDBJ databases">
        <authorList>
            <person name="Messyasz A."/>
            <person name="Mannisto M.K."/>
            <person name="Kerkhof L.J."/>
            <person name="Haggblom M."/>
        </authorList>
    </citation>
    <scope>NUCLEOTIDE SEQUENCE</scope>
    <source>
        <strain evidence="8">M8UP39</strain>
    </source>
</reference>
<comment type="catalytic activity">
    <reaction evidence="7">
        <text>a 2'-deoxycytidine in DNA + S-adenosyl-L-methionine = an N(4)-methyl-2'-deoxycytidine in DNA + S-adenosyl-L-homocysteine + H(+)</text>
        <dbReference type="Rhea" id="RHEA:16857"/>
        <dbReference type="Rhea" id="RHEA-COMP:11369"/>
        <dbReference type="Rhea" id="RHEA-COMP:13674"/>
        <dbReference type="ChEBI" id="CHEBI:15378"/>
        <dbReference type="ChEBI" id="CHEBI:57856"/>
        <dbReference type="ChEBI" id="CHEBI:59789"/>
        <dbReference type="ChEBI" id="CHEBI:85452"/>
        <dbReference type="ChEBI" id="CHEBI:137933"/>
        <dbReference type="EC" id="2.1.1.113"/>
    </reaction>
</comment>
<comment type="similarity">
    <text evidence="1">Belongs to the N(4)/N(6)-methyltransferase family. N(4) subfamily.</text>
</comment>
<dbReference type="GO" id="GO:0009307">
    <property type="term" value="P:DNA restriction-modification system"/>
    <property type="evidence" value="ECO:0007669"/>
    <property type="project" value="UniProtKB-KW"/>
</dbReference>
<accession>A0AAU7Z3T6</accession>
<keyword evidence="3" id="KW-0489">Methyltransferase</keyword>
<keyword evidence="6" id="KW-0680">Restriction system</keyword>
<dbReference type="AlphaFoldDB" id="A0AAU7Z3T6"/>
<evidence type="ECO:0000256" key="2">
    <source>
        <dbReference type="ARBA" id="ARBA00012185"/>
    </source>
</evidence>
<protein>
    <recommendedName>
        <fullName evidence="2">site-specific DNA-methyltransferase (cytosine-N(4)-specific)</fullName>
        <ecNumber evidence="2">2.1.1.113</ecNumber>
    </recommendedName>
</protein>
<evidence type="ECO:0000256" key="3">
    <source>
        <dbReference type="ARBA" id="ARBA00022603"/>
    </source>
</evidence>
<dbReference type="InterPro" id="IPR029063">
    <property type="entry name" value="SAM-dependent_MTases_sf"/>
</dbReference>
<evidence type="ECO:0000256" key="7">
    <source>
        <dbReference type="ARBA" id="ARBA00049120"/>
    </source>
</evidence>
<dbReference type="PROSITE" id="PS00093">
    <property type="entry name" value="N4_MTASE"/>
    <property type="match status" value="1"/>
</dbReference>
<evidence type="ECO:0000313" key="8">
    <source>
        <dbReference type="EMBL" id="XCB23507.1"/>
    </source>
</evidence>
<dbReference type="REBASE" id="849026">
    <property type="entry name" value="M.Tge9ORF6175P"/>
</dbReference>
<dbReference type="Gene3D" id="3.40.50.150">
    <property type="entry name" value="Vaccinia Virus protein VP39"/>
    <property type="match status" value="2"/>
</dbReference>